<name>A0A2U8FK54_9PAST</name>
<evidence type="ECO:0000313" key="1">
    <source>
        <dbReference type="EMBL" id="AWI51391.1"/>
    </source>
</evidence>
<dbReference type="Proteomes" id="UP000244920">
    <property type="component" value="Chromosome"/>
</dbReference>
<protein>
    <submittedName>
        <fullName evidence="1">Uncharacterized protein</fullName>
    </submittedName>
</protein>
<dbReference type="KEGG" id="apor:DDU33_07785"/>
<accession>A0A2U8FK54</accession>
<dbReference type="RefSeq" id="WP_108924238.1">
    <property type="nucleotide sequence ID" value="NZ_CP029206.1"/>
</dbReference>
<dbReference type="AlphaFoldDB" id="A0A2U8FK54"/>
<proteinExistence type="predicted"/>
<organism evidence="1 2">
    <name type="scientific">Actinobacillus porcitonsillarum</name>
    <dbReference type="NCBI Taxonomy" id="189834"/>
    <lineage>
        <taxon>Bacteria</taxon>
        <taxon>Pseudomonadati</taxon>
        <taxon>Pseudomonadota</taxon>
        <taxon>Gammaproteobacteria</taxon>
        <taxon>Pasteurellales</taxon>
        <taxon>Pasteurellaceae</taxon>
        <taxon>Actinobacillus</taxon>
    </lineage>
</organism>
<gene>
    <name evidence="1" type="ORF">DDU33_07785</name>
</gene>
<dbReference type="EMBL" id="CP029206">
    <property type="protein sequence ID" value="AWI51391.1"/>
    <property type="molecule type" value="Genomic_DNA"/>
</dbReference>
<keyword evidence="2" id="KW-1185">Reference proteome</keyword>
<sequence length="85" mass="9633">MAEAINSDCVLHPLIQQELKKARKRIKKYIQMGVIVKGDVASLARLGLQQKKDFDEYQKKQKSTQQKAQALQRLEQKAKIAGGLI</sequence>
<evidence type="ECO:0000313" key="2">
    <source>
        <dbReference type="Proteomes" id="UP000244920"/>
    </source>
</evidence>
<reference evidence="2" key="1">
    <citation type="submission" date="2018-05" db="EMBL/GenBank/DDBJ databases">
        <title>Complete genome sequence of Actinobacillus porcitonsillarum reference strain 9953L55 (CCUG 46996).</title>
        <authorList>
            <person name="Dona V."/>
            <person name="Perreten V."/>
        </authorList>
    </citation>
    <scope>NUCLEOTIDE SEQUENCE [LARGE SCALE GENOMIC DNA]</scope>
    <source>
        <strain evidence="2">9953L55</strain>
    </source>
</reference>